<dbReference type="GO" id="GO:0006518">
    <property type="term" value="P:peptide metabolic process"/>
    <property type="evidence" value="ECO:0007669"/>
    <property type="project" value="TreeGrafter"/>
</dbReference>
<dbReference type="InterPro" id="IPR024079">
    <property type="entry name" value="MetalloPept_cat_dom_sf"/>
</dbReference>
<keyword evidence="6 7" id="KW-0482">Metalloprotease</keyword>
<keyword evidence="4 7" id="KW-0378">Hydrolase</keyword>
<dbReference type="InterPro" id="IPR024077">
    <property type="entry name" value="Neurolysin/TOP_dom2"/>
</dbReference>
<feature type="domain" description="Peptidase M3A/M3B catalytic" evidence="8">
    <location>
        <begin position="296"/>
        <end position="500"/>
    </location>
</feature>
<name>A0A0M0JWM2_9EUKA</name>
<dbReference type="Pfam" id="PF01432">
    <property type="entry name" value="Peptidase_M3"/>
    <property type="match status" value="2"/>
</dbReference>
<evidence type="ECO:0000256" key="6">
    <source>
        <dbReference type="ARBA" id="ARBA00023049"/>
    </source>
</evidence>
<dbReference type="PANTHER" id="PTHR11804">
    <property type="entry name" value="PROTEASE M3 THIMET OLIGOPEPTIDASE-RELATED"/>
    <property type="match status" value="1"/>
</dbReference>
<dbReference type="InterPro" id="IPR001567">
    <property type="entry name" value="Pept_M3A_M3B_dom"/>
</dbReference>
<comment type="caution">
    <text evidence="10">The sequence shown here is derived from an EMBL/GenBank/DDBJ whole genome shotgun (WGS) entry which is preliminary data.</text>
</comment>
<dbReference type="Gene3D" id="1.10.1370.40">
    <property type="match status" value="2"/>
</dbReference>
<dbReference type="GO" id="GO:0004222">
    <property type="term" value="F:metalloendopeptidase activity"/>
    <property type="evidence" value="ECO:0007669"/>
    <property type="project" value="InterPro"/>
</dbReference>
<keyword evidence="11" id="KW-1185">Reference proteome</keyword>
<feature type="domain" description="Oligopeptidase A N-terminal" evidence="9">
    <location>
        <begin position="86"/>
        <end position="216"/>
    </location>
</feature>
<dbReference type="InterPro" id="IPR045090">
    <property type="entry name" value="Pept_M3A_M3B"/>
</dbReference>
<evidence type="ECO:0000256" key="1">
    <source>
        <dbReference type="ARBA" id="ARBA00006040"/>
    </source>
</evidence>
<dbReference type="Proteomes" id="UP000037460">
    <property type="component" value="Unassembled WGS sequence"/>
</dbReference>
<keyword evidence="5 7" id="KW-0862">Zinc</keyword>
<organism evidence="10 11">
    <name type="scientific">Chrysochromulina tobinii</name>
    <dbReference type="NCBI Taxonomy" id="1460289"/>
    <lineage>
        <taxon>Eukaryota</taxon>
        <taxon>Haptista</taxon>
        <taxon>Haptophyta</taxon>
        <taxon>Prymnesiophyceae</taxon>
        <taxon>Prymnesiales</taxon>
        <taxon>Chrysochromulinaceae</taxon>
        <taxon>Chrysochromulina</taxon>
    </lineage>
</organism>
<keyword evidence="2 7" id="KW-0645">Protease</keyword>
<comment type="similarity">
    <text evidence="1 7">Belongs to the peptidase M3 family.</text>
</comment>
<comment type="cofactor">
    <cofactor evidence="7">
        <name>Zn(2+)</name>
        <dbReference type="ChEBI" id="CHEBI:29105"/>
    </cofactor>
    <text evidence="7">Binds 1 zinc ion.</text>
</comment>
<dbReference type="GO" id="GO:0006508">
    <property type="term" value="P:proteolysis"/>
    <property type="evidence" value="ECO:0007669"/>
    <property type="project" value="UniProtKB-KW"/>
</dbReference>
<evidence type="ECO:0000256" key="7">
    <source>
        <dbReference type="RuleBase" id="RU003435"/>
    </source>
</evidence>
<dbReference type="InterPro" id="IPR045666">
    <property type="entry name" value="OpdA_N"/>
</dbReference>
<evidence type="ECO:0000256" key="4">
    <source>
        <dbReference type="ARBA" id="ARBA00022801"/>
    </source>
</evidence>
<dbReference type="OrthoDB" id="534666at2759"/>
<dbReference type="AlphaFoldDB" id="A0A0M0JWM2"/>
<dbReference type="PANTHER" id="PTHR11804:SF83">
    <property type="entry name" value="LD37516P"/>
    <property type="match status" value="1"/>
</dbReference>
<dbReference type="Gene3D" id="3.40.390.10">
    <property type="entry name" value="Collagenase (Catalytic Domain)"/>
    <property type="match status" value="1"/>
</dbReference>
<dbReference type="SUPFAM" id="SSF55486">
    <property type="entry name" value="Metalloproteases ('zincins'), catalytic domain"/>
    <property type="match status" value="1"/>
</dbReference>
<evidence type="ECO:0000256" key="5">
    <source>
        <dbReference type="ARBA" id="ARBA00022833"/>
    </source>
</evidence>
<keyword evidence="3 7" id="KW-0479">Metal-binding</keyword>
<proteinExistence type="inferred from homology"/>
<evidence type="ECO:0000259" key="8">
    <source>
        <dbReference type="Pfam" id="PF01432"/>
    </source>
</evidence>
<evidence type="ECO:0000256" key="2">
    <source>
        <dbReference type="ARBA" id="ARBA00022670"/>
    </source>
</evidence>
<dbReference type="InterPro" id="IPR006311">
    <property type="entry name" value="TAT_signal"/>
</dbReference>
<evidence type="ECO:0000313" key="11">
    <source>
        <dbReference type="Proteomes" id="UP000037460"/>
    </source>
</evidence>
<sequence length="613" mass="67039">MMMTRRSLVRHLVIAGRAANMGGRALHPRYLAASAAVVASTTAAATAHCLSSAEGKTLNPLLTPPAWALFPRYADIRAEHVAPAMTERLTQADAALIQLEATIESKLAAGKTPTYKELNDEAERIQELVNAPWSAVNHLKSVKDEEALRKAVQDTQPKVVQFFTRMSQSEAIYRGWLALRADAAAWSALAETQRRVAELEIRGAELSGIGLKGEAKARFNEIATELAALSTQFGNNVLDATKAFSLTLTTPAEVAGLPESARAQMAAAARQRGHADATSVEGPWVVTLDGPCLMAVLQYADDEKLREKVYRAQVTRASECQTFGDLDGKDNGPTIVKILSLRREKAELLGFKCHADVSMAKKMATLDTALALLEDLRTKSYDKAKAEHAELEAFAGRKLHNWDVSYYAEKLKVEKYSFNEEETKQYLPLDLVLDGLFGVCSRLFGVQIVQIEPSSVGAQVWDEQVRLFEVKRDGAAVGYFFLDPFARPAEKKGGAWMNGAHMLTTVDEGAVSGISGVEWDAVEQPSQFMEYWPTPSSIFETYRTVAAKTAPLQPLPEDRFLCAFSHIFAGGYAAGYFSYKWAEVLSADGFAAFEEGGLENSKAVEGLGRLYAH</sequence>
<dbReference type="EMBL" id="JWZX01002096">
    <property type="protein sequence ID" value="KOO31056.1"/>
    <property type="molecule type" value="Genomic_DNA"/>
</dbReference>
<reference evidence="11" key="1">
    <citation type="journal article" date="2015" name="PLoS Genet.">
        <title>Genome Sequence and Transcriptome Analyses of Chrysochromulina tobin: Metabolic Tools for Enhanced Algal Fitness in the Prominent Order Prymnesiales (Haptophyceae).</title>
        <authorList>
            <person name="Hovde B.T."/>
            <person name="Deodato C.R."/>
            <person name="Hunsperger H.M."/>
            <person name="Ryken S.A."/>
            <person name="Yost W."/>
            <person name="Jha R.K."/>
            <person name="Patterson J."/>
            <person name="Monnat R.J. Jr."/>
            <person name="Barlow S.B."/>
            <person name="Starkenburg S.R."/>
            <person name="Cattolico R.A."/>
        </authorList>
    </citation>
    <scope>NUCLEOTIDE SEQUENCE</scope>
    <source>
        <strain evidence="11">CCMP291</strain>
    </source>
</reference>
<feature type="domain" description="Peptidase M3A/M3B catalytic" evidence="8">
    <location>
        <begin position="537"/>
        <end position="600"/>
    </location>
</feature>
<protein>
    <submittedName>
        <fullName evidence="10">Oligopeptidase a</fullName>
    </submittedName>
</protein>
<dbReference type="GO" id="GO:0046872">
    <property type="term" value="F:metal ion binding"/>
    <property type="evidence" value="ECO:0007669"/>
    <property type="project" value="UniProtKB-UniRule"/>
</dbReference>
<dbReference type="Gene3D" id="1.10.1370.10">
    <property type="entry name" value="Neurolysin, domain 3"/>
    <property type="match status" value="1"/>
</dbReference>
<dbReference type="PROSITE" id="PS51318">
    <property type="entry name" value="TAT"/>
    <property type="match status" value="1"/>
</dbReference>
<gene>
    <name evidence="10" type="ORF">Ctob_006052</name>
</gene>
<accession>A0A0M0JWM2</accession>
<evidence type="ECO:0000313" key="10">
    <source>
        <dbReference type="EMBL" id="KOO31056.1"/>
    </source>
</evidence>
<evidence type="ECO:0000259" key="9">
    <source>
        <dbReference type="Pfam" id="PF19310"/>
    </source>
</evidence>
<dbReference type="Pfam" id="PF19310">
    <property type="entry name" value="TOP_N"/>
    <property type="match status" value="1"/>
</dbReference>
<evidence type="ECO:0000256" key="3">
    <source>
        <dbReference type="ARBA" id="ARBA00022723"/>
    </source>
</evidence>